<gene>
    <name evidence="2" type="ORF">K239x_50440</name>
</gene>
<organism evidence="2 3">
    <name type="scientific">Stieleria marina</name>
    <dbReference type="NCBI Taxonomy" id="1930275"/>
    <lineage>
        <taxon>Bacteria</taxon>
        <taxon>Pseudomonadati</taxon>
        <taxon>Planctomycetota</taxon>
        <taxon>Planctomycetia</taxon>
        <taxon>Pirellulales</taxon>
        <taxon>Pirellulaceae</taxon>
        <taxon>Stieleria</taxon>
    </lineage>
</organism>
<reference evidence="2 3" key="1">
    <citation type="submission" date="2019-02" db="EMBL/GenBank/DDBJ databases">
        <title>Deep-cultivation of Planctomycetes and their phenomic and genomic characterization uncovers novel biology.</title>
        <authorList>
            <person name="Wiegand S."/>
            <person name="Jogler M."/>
            <person name="Boedeker C."/>
            <person name="Pinto D."/>
            <person name="Vollmers J."/>
            <person name="Rivas-Marin E."/>
            <person name="Kohn T."/>
            <person name="Peeters S.H."/>
            <person name="Heuer A."/>
            <person name="Rast P."/>
            <person name="Oberbeckmann S."/>
            <person name="Bunk B."/>
            <person name="Jeske O."/>
            <person name="Meyerdierks A."/>
            <person name="Storesund J.E."/>
            <person name="Kallscheuer N."/>
            <person name="Luecker S."/>
            <person name="Lage O.M."/>
            <person name="Pohl T."/>
            <person name="Merkel B.J."/>
            <person name="Hornburger P."/>
            <person name="Mueller R.-W."/>
            <person name="Bruemmer F."/>
            <person name="Labrenz M."/>
            <person name="Spormann A.M."/>
            <person name="Op den Camp H."/>
            <person name="Overmann J."/>
            <person name="Amann R."/>
            <person name="Jetten M.S.M."/>
            <person name="Mascher T."/>
            <person name="Medema M.H."/>
            <person name="Devos D.P."/>
            <person name="Kaster A.-K."/>
            <person name="Ovreas L."/>
            <person name="Rohde M."/>
            <person name="Galperin M.Y."/>
            <person name="Jogler C."/>
        </authorList>
    </citation>
    <scope>NUCLEOTIDE SEQUENCE [LARGE SCALE GENOMIC DNA]</scope>
    <source>
        <strain evidence="2 3">K23_9</strain>
    </source>
</reference>
<dbReference type="EMBL" id="CP036526">
    <property type="protein sequence ID" value="QDT13029.1"/>
    <property type="molecule type" value="Genomic_DNA"/>
</dbReference>
<dbReference type="Proteomes" id="UP000319817">
    <property type="component" value="Chromosome"/>
</dbReference>
<dbReference type="AlphaFoldDB" id="A0A517P0X3"/>
<name>A0A517P0X3_9BACT</name>
<protein>
    <submittedName>
        <fullName evidence="2">Uncharacterized protein</fullName>
    </submittedName>
</protein>
<evidence type="ECO:0000256" key="1">
    <source>
        <dbReference type="SAM" id="MobiDB-lite"/>
    </source>
</evidence>
<proteinExistence type="predicted"/>
<accession>A0A517P0X3</accession>
<dbReference type="InterPro" id="IPR046596">
    <property type="entry name" value="DUF6655"/>
</dbReference>
<dbReference type="OrthoDB" id="276267at2"/>
<feature type="region of interest" description="Disordered" evidence="1">
    <location>
        <begin position="253"/>
        <end position="320"/>
    </location>
</feature>
<sequence length="320" mass="34606">MPDDSSYPSKVRLPMLSAALWVIGLVFTIGCGTTGEQNATQQLVMSDAVDKSVQHLDFRPLSDQKVYLDNSYLRHVKGDGFVNSEYVTSALRQQIVAAGCLIQDSSQDADIIIEARLGVLGSDDHRVTFGVPENNALSSAMSLIPNSPDVPSIPEMAIARRDAREAAAKIVAFAYHRETRKPIWQSGVKHSIANARDTWVLGVGPFQSGTIREDTKLAGSRLKFGGRSATGSIQQNFDRPDVDYTAEVRFDDGWPLDNDMNSSDTSQSPDAMPDLEPPLARPVRIAAVSKPGGEASKESEAAAVKDAPAKKPAGRKSKIR</sequence>
<dbReference type="Pfam" id="PF20360">
    <property type="entry name" value="DUF6655"/>
    <property type="match status" value="1"/>
</dbReference>
<dbReference type="RefSeq" id="WP_145420830.1">
    <property type="nucleotide sequence ID" value="NZ_CP036526.1"/>
</dbReference>
<evidence type="ECO:0000313" key="3">
    <source>
        <dbReference type="Proteomes" id="UP000319817"/>
    </source>
</evidence>
<evidence type="ECO:0000313" key="2">
    <source>
        <dbReference type="EMBL" id="QDT13029.1"/>
    </source>
</evidence>
<keyword evidence="3" id="KW-1185">Reference proteome</keyword>
<feature type="compositionally biased region" description="Polar residues" evidence="1">
    <location>
        <begin position="259"/>
        <end position="269"/>
    </location>
</feature>